<evidence type="ECO:0000259" key="13">
    <source>
        <dbReference type="PROSITE" id="PS50089"/>
    </source>
</evidence>
<dbReference type="GO" id="GO:0003676">
    <property type="term" value="F:nucleic acid binding"/>
    <property type="evidence" value="ECO:0007669"/>
    <property type="project" value="InterPro"/>
</dbReference>
<dbReference type="InterPro" id="IPR018957">
    <property type="entry name" value="Znf_C3HC4_RING-type"/>
</dbReference>
<evidence type="ECO:0000256" key="7">
    <source>
        <dbReference type="ARBA" id="ARBA00022723"/>
    </source>
</evidence>
<keyword evidence="10" id="KW-0833">Ubl conjugation pathway</keyword>
<dbReference type="EC" id="2.3.2.31" evidence="5"/>
<comment type="similarity">
    <text evidence="4">Belongs to the RBR family. Ariadne subfamily.</text>
</comment>
<dbReference type="InterPro" id="IPR013083">
    <property type="entry name" value="Znf_RING/FYVE/PHD"/>
</dbReference>
<evidence type="ECO:0000256" key="8">
    <source>
        <dbReference type="ARBA" id="ARBA00022737"/>
    </source>
</evidence>
<dbReference type="GO" id="GO:0061630">
    <property type="term" value="F:ubiquitin protein ligase activity"/>
    <property type="evidence" value="ECO:0007669"/>
    <property type="project" value="UniProtKB-EC"/>
</dbReference>
<evidence type="ECO:0000259" key="14">
    <source>
        <dbReference type="PROSITE" id="PS51873"/>
    </source>
</evidence>
<dbReference type="InterPro" id="IPR031127">
    <property type="entry name" value="E3_UB_ligase_RBR"/>
</dbReference>
<dbReference type="SMART" id="SM00647">
    <property type="entry name" value="IBR"/>
    <property type="match status" value="1"/>
</dbReference>
<dbReference type="FunFam" id="3.30.40.10:FF:000230">
    <property type="entry name" value="RBR-type E3 ubiquitin transferase"/>
    <property type="match status" value="1"/>
</dbReference>
<keyword evidence="9 12" id="KW-0863">Zinc-finger</keyword>
<feature type="domain" description="RING-type" evidence="13">
    <location>
        <begin position="279"/>
        <end position="323"/>
    </location>
</feature>
<organism evidence="15 16">
    <name type="scientific">Kingdonia uniflora</name>
    <dbReference type="NCBI Taxonomy" id="39325"/>
    <lineage>
        <taxon>Eukaryota</taxon>
        <taxon>Viridiplantae</taxon>
        <taxon>Streptophyta</taxon>
        <taxon>Embryophyta</taxon>
        <taxon>Tracheophyta</taxon>
        <taxon>Spermatophyta</taxon>
        <taxon>Magnoliopsida</taxon>
        <taxon>Ranunculales</taxon>
        <taxon>Circaeasteraceae</taxon>
        <taxon>Kingdonia</taxon>
    </lineage>
</organism>
<dbReference type="InterPro" id="IPR044066">
    <property type="entry name" value="TRIAD_supradom"/>
</dbReference>
<accession>A0A7J7KWK4</accession>
<dbReference type="PANTHER" id="PTHR11685">
    <property type="entry name" value="RBR FAMILY RING FINGER AND IBR DOMAIN-CONTAINING"/>
    <property type="match status" value="1"/>
</dbReference>
<comment type="cofactor">
    <cofactor evidence="2">
        <name>Zn(2+)</name>
        <dbReference type="ChEBI" id="CHEBI:29105"/>
    </cofactor>
</comment>
<dbReference type="GO" id="GO:0004523">
    <property type="term" value="F:RNA-DNA hybrid ribonuclease activity"/>
    <property type="evidence" value="ECO:0007669"/>
    <property type="project" value="InterPro"/>
</dbReference>
<proteinExistence type="inferred from homology"/>
<dbReference type="InterPro" id="IPR017907">
    <property type="entry name" value="Znf_RING_CS"/>
</dbReference>
<dbReference type="InterPro" id="IPR001841">
    <property type="entry name" value="Znf_RING"/>
</dbReference>
<evidence type="ECO:0000256" key="10">
    <source>
        <dbReference type="ARBA" id="ARBA00022786"/>
    </source>
</evidence>
<evidence type="ECO:0000256" key="2">
    <source>
        <dbReference type="ARBA" id="ARBA00001947"/>
    </source>
</evidence>
<dbReference type="AlphaFoldDB" id="A0A7J7KWK4"/>
<comment type="function">
    <text evidence="3">Might act as an E3 ubiquitin-protein ligase, or as part of E3 complex, which accepts ubiquitin from specific E2 ubiquitin-conjugating enzymes and then transfers it to substrates.</text>
</comment>
<evidence type="ECO:0000256" key="12">
    <source>
        <dbReference type="PROSITE-ProRule" id="PRU00175"/>
    </source>
</evidence>
<dbReference type="PROSITE" id="PS00518">
    <property type="entry name" value="ZF_RING_1"/>
    <property type="match status" value="1"/>
</dbReference>
<dbReference type="SUPFAM" id="SSF53098">
    <property type="entry name" value="Ribonuclease H-like"/>
    <property type="match status" value="1"/>
</dbReference>
<dbReference type="InterPro" id="IPR012337">
    <property type="entry name" value="RNaseH-like_sf"/>
</dbReference>
<evidence type="ECO:0000313" key="15">
    <source>
        <dbReference type="EMBL" id="KAF6134736.1"/>
    </source>
</evidence>
<dbReference type="Gene3D" id="3.30.40.10">
    <property type="entry name" value="Zinc/RING finger domain, C3HC4 (zinc finger)"/>
    <property type="match status" value="1"/>
</dbReference>
<dbReference type="Pfam" id="PF00097">
    <property type="entry name" value="zf-C3HC4"/>
    <property type="match status" value="1"/>
</dbReference>
<evidence type="ECO:0000256" key="1">
    <source>
        <dbReference type="ARBA" id="ARBA00001798"/>
    </source>
</evidence>
<dbReference type="Pfam" id="PF01485">
    <property type="entry name" value="IBR"/>
    <property type="match status" value="1"/>
</dbReference>
<dbReference type="FunFam" id="3.30.420.10:FF:000076">
    <property type="entry name" value="RBR-type E3 ubiquitin transferase"/>
    <property type="match status" value="1"/>
</dbReference>
<dbReference type="GO" id="GO:0008270">
    <property type="term" value="F:zinc ion binding"/>
    <property type="evidence" value="ECO:0007669"/>
    <property type="project" value="UniProtKB-KW"/>
</dbReference>
<keyword evidence="8" id="KW-0677">Repeat</keyword>
<keyword evidence="7" id="KW-0479">Metal-binding</keyword>
<protein>
    <recommendedName>
        <fullName evidence="5">RBR-type E3 ubiquitin transferase</fullName>
        <ecNumber evidence="5">2.3.2.31</ecNumber>
    </recommendedName>
</protein>
<feature type="domain" description="RING-type" evidence="14">
    <location>
        <begin position="275"/>
        <end position="503"/>
    </location>
</feature>
<keyword evidence="16" id="KW-1185">Reference proteome</keyword>
<evidence type="ECO:0000256" key="6">
    <source>
        <dbReference type="ARBA" id="ARBA00022679"/>
    </source>
</evidence>
<keyword evidence="11" id="KW-0862">Zinc</keyword>
<reference evidence="15 16" key="1">
    <citation type="journal article" date="2020" name="IScience">
        <title>Genome Sequencing of the Endangered Kingdonia uniflora (Circaeasteraceae, Ranunculales) Reveals Potential Mechanisms of Evolutionary Specialization.</title>
        <authorList>
            <person name="Sun Y."/>
            <person name="Deng T."/>
            <person name="Zhang A."/>
            <person name="Moore M.J."/>
            <person name="Landis J.B."/>
            <person name="Lin N."/>
            <person name="Zhang H."/>
            <person name="Zhang X."/>
            <person name="Huang J."/>
            <person name="Zhang X."/>
            <person name="Sun H."/>
            <person name="Wang H."/>
        </authorList>
    </citation>
    <scope>NUCLEOTIDE SEQUENCE [LARGE SCALE GENOMIC DNA]</scope>
    <source>
        <strain evidence="15">TB1705</strain>
        <tissue evidence="15">Leaf</tissue>
    </source>
</reference>
<evidence type="ECO:0000256" key="4">
    <source>
        <dbReference type="ARBA" id="ARBA00005884"/>
    </source>
</evidence>
<evidence type="ECO:0000313" key="16">
    <source>
        <dbReference type="Proteomes" id="UP000541444"/>
    </source>
</evidence>
<dbReference type="PROSITE" id="PS51873">
    <property type="entry name" value="TRIAD"/>
    <property type="match status" value="1"/>
</dbReference>
<dbReference type="GO" id="GO:0016567">
    <property type="term" value="P:protein ubiquitination"/>
    <property type="evidence" value="ECO:0007669"/>
    <property type="project" value="InterPro"/>
</dbReference>
<dbReference type="PROSITE" id="PS50089">
    <property type="entry name" value="ZF_RING_2"/>
    <property type="match status" value="1"/>
</dbReference>
<evidence type="ECO:0000256" key="11">
    <source>
        <dbReference type="ARBA" id="ARBA00022833"/>
    </source>
</evidence>
<evidence type="ECO:0000256" key="3">
    <source>
        <dbReference type="ARBA" id="ARBA00003976"/>
    </source>
</evidence>
<dbReference type="SUPFAM" id="SSF57850">
    <property type="entry name" value="RING/U-box"/>
    <property type="match status" value="1"/>
</dbReference>
<dbReference type="Pfam" id="PF13456">
    <property type="entry name" value="RVT_3"/>
    <property type="match status" value="1"/>
</dbReference>
<dbReference type="InterPro" id="IPR002156">
    <property type="entry name" value="RNaseH_domain"/>
</dbReference>
<evidence type="ECO:0000256" key="5">
    <source>
        <dbReference type="ARBA" id="ARBA00012251"/>
    </source>
</evidence>
<dbReference type="Gene3D" id="3.30.420.10">
    <property type="entry name" value="Ribonuclease H-like superfamily/Ribonuclease H"/>
    <property type="match status" value="1"/>
</dbReference>
<dbReference type="Proteomes" id="UP000541444">
    <property type="component" value="Unassembled WGS sequence"/>
</dbReference>
<keyword evidence="6" id="KW-0808">Transferase</keyword>
<sequence>MANANITISDDDYAFELQLKEAITASLCLNPQIDEDAKTLELITQFEQENNDFQQCEAELAKSKQELKRRIHDQNFAREIQDLDEEYWRNYGNNVAKPFGERSSSSAGLGLDEPCRLYCKGLFSDEGVAGAGLKGFRIVAIGVAICDPQGSLVLNVQKPLLGDWERGWSVEELELKAELEALIEGLNVALFLDVKRIVIYCDNVPLYQYITKTWVVEQQKIATVVEQAHLLQGKFESCVPFVVARKDVKFAFKLAREVIDSQIIRSAESTHARSIKETCTICLEDIDVDQIFVVDTCLHRYCFSCMKQLVEVKLLQGMAAKCPYEGCNTVLDIGRFRKFLSSQLVDMMSRQTQEALVPVAERFYCPYSLCSVLMSINEIPVYANDVSIGANPLLTRECIKCHRPFCIDCHVPWHGNMSCDDYKKLNPPLHAEDKKLKSLATLEKWRQCPKCKNMIELSEGVVMSFAIHVELNGETRRLHVNVFSGTYAILSARTGSFRLSRPANLDVFSRDDGDSHFMDCLNLCQFLNFCNVCSDGETSWLMNRQYSSLDRLLTLQYDGTSSMREHVIKCSGKEMGSERTHSSLCYEEKRLIKGNAESANLAVNSASKKNFKKIGKKGKFPPFEPGLTSGVKNGYHQLENGEKVASDSSCFFYKKLQETGSRNYIRSVVISVEDSDRMNQEGGSRAEKWNCRRLILSKSFERMIMFLGLKTNCCKVIRRSLDAVRATIFYLPGILAQESNSLERA</sequence>
<dbReference type="CDD" id="cd22582">
    <property type="entry name" value="BRcat_RBR_unk"/>
    <property type="match status" value="1"/>
</dbReference>
<comment type="caution">
    <text evidence="15">The sequence shown here is derived from an EMBL/GenBank/DDBJ whole genome shotgun (WGS) entry which is preliminary data.</text>
</comment>
<dbReference type="OrthoDB" id="9977870at2759"/>
<dbReference type="EMBL" id="JACGCM010002827">
    <property type="protein sequence ID" value="KAF6134736.1"/>
    <property type="molecule type" value="Genomic_DNA"/>
</dbReference>
<dbReference type="InterPro" id="IPR036397">
    <property type="entry name" value="RNaseH_sf"/>
</dbReference>
<comment type="catalytic activity">
    <reaction evidence="1">
        <text>[E2 ubiquitin-conjugating enzyme]-S-ubiquitinyl-L-cysteine + [acceptor protein]-L-lysine = [E2 ubiquitin-conjugating enzyme]-L-cysteine + [acceptor protein]-N(6)-ubiquitinyl-L-lysine.</text>
        <dbReference type="EC" id="2.3.2.31"/>
    </reaction>
</comment>
<name>A0A7J7KWK4_9MAGN</name>
<gene>
    <name evidence="15" type="ORF">GIB67_002137</name>
</gene>
<evidence type="ECO:0000256" key="9">
    <source>
        <dbReference type="ARBA" id="ARBA00022771"/>
    </source>
</evidence>
<dbReference type="InterPro" id="IPR002867">
    <property type="entry name" value="IBR_dom"/>
</dbReference>